<protein>
    <submittedName>
        <fullName evidence="1">Uncharacterized protein</fullName>
    </submittedName>
</protein>
<dbReference type="EMBL" id="QZWG01000012">
    <property type="protein sequence ID" value="RZB73642.1"/>
    <property type="molecule type" value="Genomic_DNA"/>
</dbReference>
<gene>
    <name evidence="1" type="ORF">D0Y65_033007</name>
</gene>
<dbReference type="AlphaFoldDB" id="A0A445HJ36"/>
<accession>A0A445HJ36</accession>
<proteinExistence type="predicted"/>
<sequence length="115" mass="12317">MGEGELANSHAVVIDLQCVVILHFPTPLFVVGCGKSNNVTPRVGAHMDKDRNFDALIAETQVRVKGLIGNSVVVPAEEHGYAASEDVEARLLLFCNQIASFSKACFPARLGESHA</sequence>
<evidence type="ECO:0000313" key="1">
    <source>
        <dbReference type="EMBL" id="RZB73642.1"/>
    </source>
</evidence>
<dbReference type="Proteomes" id="UP000289340">
    <property type="component" value="Chromosome 12"/>
</dbReference>
<reference evidence="1 2" key="1">
    <citation type="submission" date="2018-09" db="EMBL/GenBank/DDBJ databases">
        <title>A high-quality reference genome of wild soybean provides a powerful tool to mine soybean genomes.</title>
        <authorList>
            <person name="Xie M."/>
            <person name="Chung C.Y.L."/>
            <person name="Li M.-W."/>
            <person name="Wong F.-L."/>
            <person name="Chan T.-F."/>
            <person name="Lam H.-M."/>
        </authorList>
    </citation>
    <scope>NUCLEOTIDE SEQUENCE [LARGE SCALE GENOMIC DNA]</scope>
    <source>
        <strain evidence="2">cv. W05</strain>
        <tissue evidence="1">Hypocotyl of etiolated seedlings</tissue>
    </source>
</reference>
<keyword evidence="2" id="KW-1185">Reference proteome</keyword>
<comment type="caution">
    <text evidence="1">The sequence shown here is derived from an EMBL/GenBank/DDBJ whole genome shotgun (WGS) entry which is preliminary data.</text>
</comment>
<evidence type="ECO:0000313" key="2">
    <source>
        <dbReference type="Proteomes" id="UP000289340"/>
    </source>
</evidence>
<name>A0A445HJ36_GLYSO</name>
<organism evidence="1 2">
    <name type="scientific">Glycine soja</name>
    <name type="common">Wild soybean</name>
    <dbReference type="NCBI Taxonomy" id="3848"/>
    <lineage>
        <taxon>Eukaryota</taxon>
        <taxon>Viridiplantae</taxon>
        <taxon>Streptophyta</taxon>
        <taxon>Embryophyta</taxon>
        <taxon>Tracheophyta</taxon>
        <taxon>Spermatophyta</taxon>
        <taxon>Magnoliopsida</taxon>
        <taxon>eudicotyledons</taxon>
        <taxon>Gunneridae</taxon>
        <taxon>Pentapetalae</taxon>
        <taxon>rosids</taxon>
        <taxon>fabids</taxon>
        <taxon>Fabales</taxon>
        <taxon>Fabaceae</taxon>
        <taxon>Papilionoideae</taxon>
        <taxon>50 kb inversion clade</taxon>
        <taxon>NPAAA clade</taxon>
        <taxon>indigoferoid/millettioid clade</taxon>
        <taxon>Phaseoleae</taxon>
        <taxon>Glycine</taxon>
        <taxon>Glycine subgen. Soja</taxon>
    </lineage>
</organism>